<dbReference type="AlphaFoldDB" id="A0A538SQ85"/>
<comment type="caution">
    <text evidence="1">The sequence shown here is derived from an EMBL/GenBank/DDBJ whole genome shotgun (WGS) entry which is preliminary data.</text>
</comment>
<evidence type="ECO:0000313" key="2">
    <source>
        <dbReference type="Proteomes" id="UP000320184"/>
    </source>
</evidence>
<gene>
    <name evidence="1" type="ORF">E6K73_01175</name>
</gene>
<evidence type="ECO:0000313" key="1">
    <source>
        <dbReference type="EMBL" id="TMQ53542.1"/>
    </source>
</evidence>
<reference evidence="1 2" key="1">
    <citation type="journal article" date="2019" name="Nat. Microbiol.">
        <title>Mediterranean grassland soil C-N compound turnover is dependent on rainfall and depth, and is mediated by genomically divergent microorganisms.</title>
        <authorList>
            <person name="Diamond S."/>
            <person name="Andeer P.F."/>
            <person name="Li Z."/>
            <person name="Crits-Christoph A."/>
            <person name="Burstein D."/>
            <person name="Anantharaman K."/>
            <person name="Lane K.R."/>
            <person name="Thomas B.C."/>
            <person name="Pan C."/>
            <person name="Northen T.R."/>
            <person name="Banfield J.F."/>
        </authorList>
    </citation>
    <scope>NUCLEOTIDE SEQUENCE [LARGE SCALE GENOMIC DNA]</scope>
    <source>
        <strain evidence="1">WS_3</strain>
    </source>
</reference>
<accession>A0A538SQ85</accession>
<proteinExistence type="predicted"/>
<protein>
    <recommendedName>
        <fullName evidence="3">KOW domain-containing protein</fullName>
    </recommendedName>
</protein>
<name>A0A538SQ85_UNCEI</name>
<dbReference type="Proteomes" id="UP000320184">
    <property type="component" value="Unassembled WGS sequence"/>
</dbReference>
<sequence length="374" mass="39591">MAHAYTPGLRVTDSALIRRERRLPLKGTVLVARGEAVEADTVVARTELPGNVHTVNIASRLSVDPAQVPGTLRRPVGSKVEKGEVIASAKSLFGLVTNTAQTPVEGTIESVSHVTGQLILREPPMPVEVGAYVRGVVAEVLPEEGVVVETQAAFVQGIFGVGGETFGEVAIAAESPDQPLLPELLSPTHRGKVVVGGAYTSHAALQRARELGVAAVVVGGFDDQDLRQLLGRDLGVAITGSEELGFTLVLTEGFGHICMADRTWRLLGAHRGELASVSGATQIRAGVMRPEILIPRGVPARAAAEESHATGLEVGSLLRVIREPHFGRIGHVAELPPELRPLESEAKVRVLVVEFADDHTRAVVPRANVELIAE</sequence>
<organism evidence="1 2">
    <name type="scientific">Eiseniibacteriota bacterium</name>
    <dbReference type="NCBI Taxonomy" id="2212470"/>
    <lineage>
        <taxon>Bacteria</taxon>
        <taxon>Candidatus Eiseniibacteriota</taxon>
    </lineage>
</organism>
<evidence type="ECO:0008006" key="3">
    <source>
        <dbReference type="Google" id="ProtNLM"/>
    </source>
</evidence>
<dbReference type="EMBL" id="VBOT01000015">
    <property type="protein sequence ID" value="TMQ53542.1"/>
    <property type="molecule type" value="Genomic_DNA"/>
</dbReference>